<proteinExistence type="predicted"/>
<organism evidence="1 2">
    <name type="scientific">Streptococcus sanguinis SK408</name>
    <dbReference type="NCBI Taxonomy" id="888818"/>
    <lineage>
        <taxon>Bacteria</taxon>
        <taxon>Bacillati</taxon>
        <taxon>Bacillota</taxon>
        <taxon>Bacilli</taxon>
        <taxon>Lactobacillales</taxon>
        <taxon>Streptococcaceae</taxon>
        <taxon>Streptococcus</taxon>
    </lineage>
</organism>
<dbReference type="EMBL" id="AFBE01000010">
    <property type="protein sequence ID" value="EGF18461.1"/>
    <property type="molecule type" value="Genomic_DNA"/>
</dbReference>
<keyword evidence="1" id="KW-0456">Lyase</keyword>
<evidence type="ECO:0000313" key="2">
    <source>
        <dbReference type="Proteomes" id="UP000004826"/>
    </source>
</evidence>
<dbReference type="AlphaFoldDB" id="F2CFG8"/>
<evidence type="ECO:0000313" key="1">
    <source>
        <dbReference type="EMBL" id="EGF18461.1"/>
    </source>
</evidence>
<comment type="caution">
    <text evidence="1">The sequence shown here is derived from an EMBL/GenBank/DDBJ whole genome shotgun (WGS) entry which is preliminary data.</text>
</comment>
<gene>
    <name evidence="1" type="ORF">HMPREF9391_1769</name>
</gene>
<dbReference type="GO" id="GO:0004609">
    <property type="term" value="F:phosphatidylserine decarboxylase activity"/>
    <property type="evidence" value="ECO:0007669"/>
    <property type="project" value="UniProtKB-EC"/>
</dbReference>
<dbReference type="Proteomes" id="UP000004826">
    <property type="component" value="Unassembled WGS sequence"/>
</dbReference>
<protein>
    <submittedName>
        <fullName evidence="1">Phosphatidylserine decarboxylase proenzyme</fullName>
        <ecNumber evidence="1">4.1.1.65</ecNumber>
    </submittedName>
</protein>
<dbReference type="EC" id="4.1.1.65" evidence="1"/>
<sequence length="59" mass="6926">MIERNHLRGGFFDENECEINNESLDETRLFCEYKLFGTKFGIKNKMTSKKALELKAFSC</sequence>
<dbReference type="HOGENOM" id="CLU_210485_0_0_9"/>
<name>F2CFG8_STRSA</name>
<accession>F2CFG8</accession>
<reference evidence="1 2" key="1">
    <citation type="submission" date="2011-02" db="EMBL/GenBank/DDBJ databases">
        <authorList>
            <person name="Muzny D."/>
            <person name="Qin X."/>
            <person name="Deng J."/>
            <person name="Jiang H."/>
            <person name="Liu Y."/>
            <person name="Qu J."/>
            <person name="Song X.-Z."/>
            <person name="Zhang L."/>
            <person name="Thornton R."/>
            <person name="Coyle M."/>
            <person name="Francisco L."/>
            <person name="Jackson L."/>
            <person name="Javaid M."/>
            <person name="Korchina V."/>
            <person name="Kovar C."/>
            <person name="Mata R."/>
            <person name="Mathew T."/>
            <person name="Ngo R."/>
            <person name="Nguyen L."/>
            <person name="Nguyen N."/>
            <person name="Okwuonu G."/>
            <person name="Ongeri F."/>
            <person name="Pham C."/>
            <person name="Simmons D."/>
            <person name="Wilczek-Boney K."/>
            <person name="Hale W."/>
            <person name="Jakkamsetti A."/>
            <person name="Pham P."/>
            <person name="Ruth R."/>
            <person name="San Lucas F."/>
            <person name="Warren J."/>
            <person name="Zhang J."/>
            <person name="Zhao Z."/>
            <person name="Zhou C."/>
            <person name="Zhu D."/>
            <person name="Lee S."/>
            <person name="Bess C."/>
            <person name="Blankenburg K."/>
            <person name="Forbes L."/>
            <person name="Fu Q."/>
            <person name="Gubbala S."/>
            <person name="Hirani K."/>
            <person name="Jayaseelan J.C."/>
            <person name="Lara F."/>
            <person name="Munidasa M."/>
            <person name="Palculict T."/>
            <person name="Patil S."/>
            <person name="Pu L.-L."/>
            <person name="Saada N."/>
            <person name="Tang L."/>
            <person name="Weissenberger G."/>
            <person name="Zhu Y."/>
            <person name="Hemphill L."/>
            <person name="Shang Y."/>
            <person name="Youmans B."/>
            <person name="Ayvaz T."/>
            <person name="Ross M."/>
            <person name="Santibanez J."/>
            <person name="Aqrawi P."/>
            <person name="Gross S."/>
            <person name="Joshi V."/>
            <person name="Fowler G."/>
            <person name="Nazareth L."/>
            <person name="Reid J."/>
            <person name="Worley K."/>
            <person name="Petrosino J."/>
            <person name="Highlander S."/>
            <person name="Gibbs R."/>
        </authorList>
    </citation>
    <scope>NUCLEOTIDE SEQUENCE [LARGE SCALE GENOMIC DNA]</scope>
    <source>
        <strain evidence="1 2">SK408</strain>
    </source>
</reference>